<comment type="caution">
    <text evidence="1">The sequence shown here is derived from an EMBL/GenBank/DDBJ whole genome shotgun (WGS) entry which is preliminary data.</text>
</comment>
<reference evidence="1 2" key="1">
    <citation type="submission" date="2023-03" db="EMBL/GenBank/DDBJ databases">
        <title>High recombination rates correlate with genetic variation in Cardiocondyla obscurior ants.</title>
        <authorList>
            <person name="Errbii M."/>
        </authorList>
    </citation>
    <scope>NUCLEOTIDE SEQUENCE [LARGE SCALE GENOMIC DNA]</scope>
    <source>
        <strain evidence="1">Alpha-2009</strain>
        <tissue evidence="1">Whole body</tissue>
    </source>
</reference>
<name>A0AAW2GD37_9HYME</name>
<organism evidence="1 2">
    <name type="scientific">Cardiocondyla obscurior</name>
    <dbReference type="NCBI Taxonomy" id="286306"/>
    <lineage>
        <taxon>Eukaryota</taxon>
        <taxon>Metazoa</taxon>
        <taxon>Ecdysozoa</taxon>
        <taxon>Arthropoda</taxon>
        <taxon>Hexapoda</taxon>
        <taxon>Insecta</taxon>
        <taxon>Pterygota</taxon>
        <taxon>Neoptera</taxon>
        <taxon>Endopterygota</taxon>
        <taxon>Hymenoptera</taxon>
        <taxon>Apocrita</taxon>
        <taxon>Aculeata</taxon>
        <taxon>Formicoidea</taxon>
        <taxon>Formicidae</taxon>
        <taxon>Myrmicinae</taxon>
        <taxon>Cardiocondyla</taxon>
    </lineage>
</organism>
<protein>
    <submittedName>
        <fullName evidence="1">Uncharacterized protein</fullName>
    </submittedName>
</protein>
<dbReference type="EMBL" id="JADYXP020000004">
    <property type="protein sequence ID" value="KAL0125207.1"/>
    <property type="molecule type" value="Genomic_DNA"/>
</dbReference>
<evidence type="ECO:0000313" key="2">
    <source>
        <dbReference type="Proteomes" id="UP001430953"/>
    </source>
</evidence>
<dbReference type="AlphaFoldDB" id="A0AAW2GD37"/>
<evidence type="ECO:0000313" key="1">
    <source>
        <dbReference type="EMBL" id="KAL0125207.1"/>
    </source>
</evidence>
<keyword evidence="2" id="KW-1185">Reference proteome</keyword>
<dbReference type="Proteomes" id="UP001430953">
    <property type="component" value="Unassembled WGS sequence"/>
</dbReference>
<proteinExistence type="predicted"/>
<gene>
    <name evidence="1" type="ORF">PUN28_004384</name>
</gene>
<sequence length="117" mass="13584">MKVERKNYVSLSVFHYQIIVFSTCRRTFRVVLSRKKKKKCESPRKTRIPRARAARSTKIFFFCAKVQARAVVVEHANIFNGGSPEGYSFIDPLLFRLSNLKPIYVSSLRMCTTRAYA</sequence>
<accession>A0AAW2GD37</accession>